<evidence type="ECO:0000256" key="1">
    <source>
        <dbReference type="SAM" id="MobiDB-lite"/>
    </source>
</evidence>
<feature type="signal peptide" evidence="2">
    <location>
        <begin position="1"/>
        <end position="26"/>
    </location>
</feature>
<dbReference type="EMBL" id="FYEZ01000001">
    <property type="protein sequence ID" value="SNC65007.1"/>
    <property type="molecule type" value="Genomic_DNA"/>
</dbReference>
<dbReference type="AlphaFoldDB" id="A0A212TG13"/>
<reference evidence="3 4" key="1">
    <citation type="submission" date="2017-06" db="EMBL/GenBank/DDBJ databases">
        <authorList>
            <person name="Kim H.J."/>
            <person name="Triplett B.A."/>
        </authorList>
    </citation>
    <scope>NUCLEOTIDE SEQUENCE [LARGE SCALE GENOMIC DNA]</scope>
    <source>
        <strain evidence="3 4">DSM 22179</strain>
    </source>
</reference>
<feature type="region of interest" description="Disordered" evidence="1">
    <location>
        <begin position="148"/>
        <end position="167"/>
    </location>
</feature>
<protein>
    <submittedName>
        <fullName evidence="3">Uncharacterized protein</fullName>
    </submittedName>
</protein>
<evidence type="ECO:0000313" key="3">
    <source>
        <dbReference type="EMBL" id="SNC65007.1"/>
    </source>
</evidence>
<dbReference type="Proteomes" id="UP000198122">
    <property type="component" value="Unassembled WGS sequence"/>
</dbReference>
<keyword evidence="4" id="KW-1185">Reference proteome</keyword>
<gene>
    <name evidence="3" type="ORF">SAMN05445756_1230</name>
</gene>
<accession>A0A212TG13</accession>
<evidence type="ECO:0000256" key="2">
    <source>
        <dbReference type="SAM" id="SignalP"/>
    </source>
</evidence>
<name>A0A212TG13_9MICO</name>
<feature type="chain" id="PRO_5012081096" evidence="2">
    <location>
        <begin position="27"/>
        <end position="423"/>
    </location>
</feature>
<organism evidence="3 4">
    <name type="scientific">Kytococcus aerolatus</name>
    <dbReference type="NCBI Taxonomy" id="592308"/>
    <lineage>
        <taxon>Bacteria</taxon>
        <taxon>Bacillati</taxon>
        <taxon>Actinomycetota</taxon>
        <taxon>Actinomycetes</taxon>
        <taxon>Micrococcales</taxon>
        <taxon>Kytococcaceae</taxon>
        <taxon>Kytococcus</taxon>
    </lineage>
</organism>
<sequence>MRNTRKWMLAVPAALTLSGVPILQTASDLNAQTSAEGTFVTGSVISADGSIPQEATVTVNISPTQEELIRQAEAFTGTPLASRPMGVEGIPVKKDGSFSVSSADITTTPTSSGVHDVTVIAMDPQGGVSTHVTSMRWDATTKELTAVPMSDPREGNASVNEETGEVTRTPEATAAAAAAKAPAPGTARISGAADRDHALHLDMRLDGVKPQRTTPGDARTNAAGCGLELTSTWREPAIMGEVWSTAYGHETTVSLKSGSSSETEIAVKVGDAWKGGGTVNRELTSTFTAAPSEGPQQKLMKTWWTYGRYNYWSCKEGYVITRQVKAINRYGGHWNTKGSLPSAWHCARYQPGDSESIDRNRATRWSNGVDTSGAIGIDLAIRSGHSSTQTVNTAVKRSDTNGLRLCGLNTGPASDPRTWVVRG</sequence>
<keyword evidence="2" id="KW-0732">Signal</keyword>
<proteinExistence type="predicted"/>
<evidence type="ECO:0000313" key="4">
    <source>
        <dbReference type="Proteomes" id="UP000198122"/>
    </source>
</evidence>